<dbReference type="Pfam" id="PF02338">
    <property type="entry name" value="OTU"/>
    <property type="match status" value="1"/>
</dbReference>
<dbReference type="InterPro" id="IPR032171">
    <property type="entry name" value="COR-A"/>
</dbReference>
<evidence type="ECO:0000313" key="4">
    <source>
        <dbReference type="EMBL" id="KAL3889183.1"/>
    </source>
</evidence>
<evidence type="ECO:0000259" key="3">
    <source>
        <dbReference type="PROSITE" id="PS50802"/>
    </source>
</evidence>
<dbReference type="InterPro" id="IPR003323">
    <property type="entry name" value="OTU_dom"/>
</dbReference>
<name>A0ABD3XVW9_SINWO</name>
<organism evidence="4 5">
    <name type="scientific">Sinanodonta woodiana</name>
    <name type="common">Chinese pond mussel</name>
    <name type="synonym">Anodonta woodiana</name>
    <dbReference type="NCBI Taxonomy" id="1069815"/>
    <lineage>
        <taxon>Eukaryota</taxon>
        <taxon>Metazoa</taxon>
        <taxon>Spiralia</taxon>
        <taxon>Lophotrochozoa</taxon>
        <taxon>Mollusca</taxon>
        <taxon>Bivalvia</taxon>
        <taxon>Autobranchia</taxon>
        <taxon>Heteroconchia</taxon>
        <taxon>Palaeoheterodonta</taxon>
        <taxon>Unionida</taxon>
        <taxon>Unionoidea</taxon>
        <taxon>Unionidae</taxon>
        <taxon>Unioninae</taxon>
        <taxon>Sinanodonta</taxon>
    </lineage>
</organism>
<protein>
    <recommendedName>
        <fullName evidence="3">OTU domain-containing protein</fullName>
    </recommendedName>
</protein>
<feature type="compositionally biased region" description="Basic and acidic residues" evidence="2">
    <location>
        <begin position="451"/>
        <end position="461"/>
    </location>
</feature>
<evidence type="ECO:0000313" key="5">
    <source>
        <dbReference type="Proteomes" id="UP001634394"/>
    </source>
</evidence>
<sequence>MLGTNSFKFLMAACTHKKKNRQEVILKYFRKIRQMLQKNPIVFHLKDSIAIDNTQQYDPKLDDLKRRIFELASNQPYWGEEKPARWILLEQKIMTLKVSGAKVVPLSLIEDMNMSASVRLKDRNELELFLSFQHEIGTILYFSDEGLREKIVLDPQWMINVLSSLITAESFIDQNPDIITPWYDFQEKGKLTHTLIDAVWKEKQDFHDNKKHILLLMEKLNIIARPLSYTEVKEEDYYFAPCMLQQATPKEVICPKLDPKDESTSVLCYVCKGKFLPTPIFHRLLGACLTRWHIAKKKSENQIYCGCCVFDLDHHHTLTLHLFGHVIFARAIGRGVTVTSQSSKLCTEARTFIYDNLHKITKNLGQSLQFEMHIQCPNCDPDSTEGLFAVSLLRNFEQVVCRSHDEYHTLVSKNMLRLWFEDVGQTVMESTEEGKETKLSEKVEVAASNRVSDKSSKKGEPCSDPTLLRQLLQKSQQAGSSSQSTLEATCLSVGLELHGETPADGNCFFEAISSQLRRLNCVVQKSPQELRQEVVAFMRTNRVIQASEGTIHLDCFICNESFDVYCSRMAMDSQWADHVVVVAMARMLQMDIMIVTSSPSSGPENIIVWVVGKTAFQDDPILLGHVWESHYLSLQPTGRSVDDTDRFMHIACLLVDVGSKVLRRLLLYHTVTPTCTLDQYLVNKRTTIDNLRQRKILNKSQMAILFPPGGSTNLGDYDITLLSALFTNIVLNISPQQLNMIQSLRDKRNEIFAHAKSVTVSSNDYQTFWKDISKILEALSKPCGDPDFEKDISKEIERIQVSTVQGTSLLDTLPTLTRKMETLEKLVLHLMLCIAQKSNKESDASDS</sequence>
<dbReference type="PROSITE" id="PS50802">
    <property type="entry name" value="OTU"/>
    <property type="match status" value="1"/>
</dbReference>
<comment type="caution">
    <text evidence="4">The sequence shown here is derived from an EMBL/GenBank/DDBJ whole genome shotgun (WGS) entry which is preliminary data.</text>
</comment>
<dbReference type="Proteomes" id="UP001634394">
    <property type="component" value="Unassembled WGS sequence"/>
</dbReference>
<dbReference type="Gene3D" id="3.90.70.80">
    <property type="match status" value="1"/>
</dbReference>
<evidence type="ECO:0000256" key="1">
    <source>
        <dbReference type="ARBA" id="ARBA00022737"/>
    </source>
</evidence>
<gene>
    <name evidence="4" type="ORF">ACJMK2_001533</name>
</gene>
<feature type="domain" description="OTU" evidence="3">
    <location>
        <begin position="496"/>
        <end position="637"/>
    </location>
</feature>
<dbReference type="Pfam" id="PF18738">
    <property type="entry name" value="HEPN_DZIP3"/>
    <property type="match status" value="1"/>
</dbReference>
<accession>A0ABD3XVW9</accession>
<feature type="compositionally biased region" description="Basic and acidic residues" evidence="2">
    <location>
        <begin position="432"/>
        <end position="444"/>
    </location>
</feature>
<dbReference type="Gene3D" id="1.10.10.10">
    <property type="entry name" value="Winged helix-like DNA-binding domain superfamily/Winged helix DNA-binding domain"/>
    <property type="match status" value="1"/>
</dbReference>
<dbReference type="EMBL" id="JBJQND010000001">
    <property type="protein sequence ID" value="KAL3889183.1"/>
    <property type="molecule type" value="Genomic_DNA"/>
</dbReference>
<dbReference type="PANTHER" id="PTHR12419">
    <property type="entry name" value="OTU DOMAIN CONTAINING PROTEIN"/>
    <property type="match status" value="1"/>
</dbReference>
<reference evidence="4 5" key="1">
    <citation type="submission" date="2024-11" db="EMBL/GenBank/DDBJ databases">
        <title>Chromosome-level genome assembly of the freshwater bivalve Anodonta woodiana.</title>
        <authorList>
            <person name="Chen X."/>
        </authorList>
    </citation>
    <scope>NUCLEOTIDE SEQUENCE [LARGE SCALE GENOMIC DNA]</scope>
    <source>
        <strain evidence="4">MN2024</strain>
        <tissue evidence="4">Gills</tissue>
    </source>
</reference>
<keyword evidence="1" id="KW-0677">Repeat</keyword>
<dbReference type="Pfam" id="PF16095">
    <property type="entry name" value="COR-A"/>
    <property type="match status" value="1"/>
</dbReference>
<dbReference type="InterPro" id="IPR036388">
    <property type="entry name" value="WH-like_DNA-bd_sf"/>
</dbReference>
<feature type="region of interest" description="Disordered" evidence="2">
    <location>
        <begin position="430"/>
        <end position="463"/>
    </location>
</feature>
<keyword evidence="5" id="KW-1185">Reference proteome</keyword>
<dbReference type="InterPro" id="IPR050704">
    <property type="entry name" value="Peptidase_C85-like"/>
</dbReference>
<dbReference type="CDD" id="cd22758">
    <property type="entry name" value="OTU_232R-like"/>
    <property type="match status" value="1"/>
</dbReference>
<proteinExistence type="predicted"/>
<dbReference type="SUPFAM" id="SSF54001">
    <property type="entry name" value="Cysteine proteinases"/>
    <property type="match status" value="1"/>
</dbReference>
<dbReference type="AlphaFoldDB" id="A0ABD3XVW9"/>
<dbReference type="InterPro" id="IPR041249">
    <property type="entry name" value="HEPN_DZIP3"/>
</dbReference>
<evidence type="ECO:0000256" key="2">
    <source>
        <dbReference type="SAM" id="MobiDB-lite"/>
    </source>
</evidence>
<dbReference type="InterPro" id="IPR038765">
    <property type="entry name" value="Papain-like_cys_pep_sf"/>
</dbReference>